<dbReference type="PANTHER" id="PTHR39664">
    <property type="match status" value="1"/>
</dbReference>
<proteinExistence type="predicted"/>
<dbReference type="InterPro" id="IPR029060">
    <property type="entry name" value="PIN-like_dom_sf"/>
</dbReference>
<gene>
    <name evidence="2" type="ORF">MNBD_GAMMA18-663</name>
</gene>
<dbReference type="Pfam" id="PF01850">
    <property type="entry name" value="PIN"/>
    <property type="match status" value="1"/>
</dbReference>
<evidence type="ECO:0000313" key="2">
    <source>
        <dbReference type="EMBL" id="VAW88703.1"/>
    </source>
</evidence>
<dbReference type="PANTHER" id="PTHR39664:SF2">
    <property type="entry name" value="NUCLEIC ACID-BINDING PROTEIN, CONTAINING PIN DOMAIN-RELATED"/>
    <property type="match status" value="1"/>
</dbReference>
<dbReference type="EMBL" id="UOFP01000232">
    <property type="protein sequence ID" value="VAW88703.1"/>
    <property type="molecule type" value="Genomic_DNA"/>
</dbReference>
<dbReference type="SUPFAM" id="SSF88723">
    <property type="entry name" value="PIN domain-like"/>
    <property type="match status" value="1"/>
</dbReference>
<dbReference type="AlphaFoldDB" id="A0A3B0ZKD2"/>
<reference evidence="2" key="1">
    <citation type="submission" date="2018-06" db="EMBL/GenBank/DDBJ databases">
        <authorList>
            <person name="Zhirakovskaya E."/>
        </authorList>
    </citation>
    <scope>NUCLEOTIDE SEQUENCE</scope>
</reference>
<dbReference type="CDD" id="cd18683">
    <property type="entry name" value="PIN_VapC-like"/>
    <property type="match status" value="1"/>
</dbReference>
<protein>
    <recommendedName>
        <fullName evidence="1">PIN domain-containing protein</fullName>
    </recommendedName>
</protein>
<organism evidence="2">
    <name type="scientific">hydrothermal vent metagenome</name>
    <dbReference type="NCBI Taxonomy" id="652676"/>
    <lineage>
        <taxon>unclassified sequences</taxon>
        <taxon>metagenomes</taxon>
        <taxon>ecological metagenomes</taxon>
    </lineage>
</organism>
<dbReference type="InterPro" id="IPR002716">
    <property type="entry name" value="PIN_dom"/>
</dbReference>
<evidence type="ECO:0000259" key="1">
    <source>
        <dbReference type="Pfam" id="PF01850"/>
    </source>
</evidence>
<feature type="domain" description="PIN" evidence="1">
    <location>
        <begin position="4"/>
        <end position="126"/>
    </location>
</feature>
<name>A0A3B0ZKD2_9ZZZZ</name>
<accession>A0A3B0ZKD2</accession>
<sequence>MIGLDTNVVIRYLVQDDAVQARKANHLMEKILTQDEPGFINLITLCEIVWVLKRNYRLDKPGQVAVVDGLLTSKQLLVENVAVAWKALRAYESGSAGFSDAIIAYTNMAHECEYTVTFDRQASKLDGVRLLK</sequence>
<dbReference type="Gene3D" id="3.40.50.1010">
    <property type="entry name" value="5'-nuclease"/>
    <property type="match status" value="1"/>
</dbReference>